<name>X1RJC4_9ZZZZ</name>
<reference evidence="1" key="1">
    <citation type="journal article" date="2014" name="Front. Microbiol.">
        <title>High frequency of phylogenetically diverse reductive dehalogenase-homologous genes in deep subseafloor sedimentary metagenomes.</title>
        <authorList>
            <person name="Kawai M."/>
            <person name="Futagami T."/>
            <person name="Toyoda A."/>
            <person name="Takaki Y."/>
            <person name="Nishi S."/>
            <person name="Hori S."/>
            <person name="Arai W."/>
            <person name="Tsubouchi T."/>
            <person name="Morono Y."/>
            <person name="Uchiyama I."/>
            <person name="Ito T."/>
            <person name="Fujiyama A."/>
            <person name="Inagaki F."/>
            <person name="Takami H."/>
        </authorList>
    </citation>
    <scope>NUCLEOTIDE SEQUENCE</scope>
    <source>
        <strain evidence="1">Expedition CK06-06</strain>
    </source>
</reference>
<organism evidence="1">
    <name type="scientific">marine sediment metagenome</name>
    <dbReference type="NCBI Taxonomy" id="412755"/>
    <lineage>
        <taxon>unclassified sequences</taxon>
        <taxon>metagenomes</taxon>
        <taxon>ecological metagenomes</taxon>
    </lineage>
</organism>
<comment type="caution">
    <text evidence="1">The sequence shown here is derived from an EMBL/GenBank/DDBJ whole genome shotgun (WGS) entry which is preliminary data.</text>
</comment>
<gene>
    <name evidence="1" type="ORF">S12H4_23017</name>
</gene>
<evidence type="ECO:0000313" key="1">
    <source>
        <dbReference type="EMBL" id="GAI80733.1"/>
    </source>
</evidence>
<sequence length="76" mass="8830">MTEPLNVEKILEFIGYDEDPAMVLSITFGVGYLELRRVDGTVRYFKTLHRPDGSIKLTGQDITWAIEWEILMRGKR</sequence>
<protein>
    <submittedName>
        <fullName evidence="1">Uncharacterized protein</fullName>
    </submittedName>
</protein>
<dbReference type="EMBL" id="BARW01012132">
    <property type="protein sequence ID" value="GAI80733.1"/>
    <property type="molecule type" value="Genomic_DNA"/>
</dbReference>
<accession>X1RJC4</accession>
<proteinExistence type="predicted"/>
<dbReference type="AlphaFoldDB" id="X1RJC4"/>